<gene>
    <name evidence="1" type="ORF">L6164_032468</name>
</gene>
<protein>
    <submittedName>
        <fullName evidence="1">Uncharacterized protein</fullName>
    </submittedName>
</protein>
<evidence type="ECO:0000313" key="2">
    <source>
        <dbReference type="Proteomes" id="UP000828941"/>
    </source>
</evidence>
<sequence length="397" mass="45076">MEARERKTETAETGSAEMEDRLSSLPDEILVLILQFLDTKHAAQTSVLSRRWKNMWSQLPIINIDSDSFRYYLSFRNFVLNVISRRVAPVYICKFWFDISNPIYSSLQMCIDSHDLFEPLVQRVIHHVVTHGVRYLCLHFPRIVDDLPILFTCPSLKMLELRELIIPPTQKLDFPTLTTLNLVKCTFILEGKREGNGAFGPFSGCLCLKSLFICDCRIPSKVKIFEISAPELTTLKISRMQHYRNINPKCKVVISSTKITSFVFIDSHVLEFSFVGLPLLKSVDIDAVVADYLYGAKVETKREFSVHLVDMFGAMGNAETVTLSFDTLHFLSIFVDLLGRTTPFTGMKVLKVKVPHVLCSFSTGVEEVINILMGGSHAKDLVVEYLKQAPSGIIRLR</sequence>
<proteinExistence type="predicted"/>
<organism evidence="1 2">
    <name type="scientific">Bauhinia variegata</name>
    <name type="common">Purple orchid tree</name>
    <name type="synonym">Phanera variegata</name>
    <dbReference type="NCBI Taxonomy" id="167791"/>
    <lineage>
        <taxon>Eukaryota</taxon>
        <taxon>Viridiplantae</taxon>
        <taxon>Streptophyta</taxon>
        <taxon>Embryophyta</taxon>
        <taxon>Tracheophyta</taxon>
        <taxon>Spermatophyta</taxon>
        <taxon>Magnoliopsida</taxon>
        <taxon>eudicotyledons</taxon>
        <taxon>Gunneridae</taxon>
        <taxon>Pentapetalae</taxon>
        <taxon>rosids</taxon>
        <taxon>fabids</taxon>
        <taxon>Fabales</taxon>
        <taxon>Fabaceae</taxon>
        <taxon>Cercidoideae</taxon>
        <taxon>Cercideae</taxon>
        <taxon>Bauhiniinae</taxon>
        <taxon>Bauhinia</taxon>
    </lineage>
</organism>
<reference evidence="1 2" key="1">
    <citation type="journal article" date="2022" name="DNA Res.">
        <title>Chromosomal-level genome assembly of the orchid tree Bauhinia variegata (Leguminosae; Cercidoideae) supports the allotetraploid origin hypothesis of Bauhinia.</title>
        <authorList>
            <person name="Zhong Y."/>
            <person name="Chen Y."/>
            <person name="Zheng D."/>
            <person name="Pang J."/>
            <person name="Liu Y."/>
            <person name="Luo S."/>
            <person name="Meng S."/>
            <person name="Qian L."/>
            <person name="Wei D."/>
            <person name="Dai S."/>
            <person name="Zhou R."/>
        </authorList>
    </citation>
    <scope>NUCLEOTIDE SEQUENCE [LARGE SCALE GENOMIC DNA]</scope>
    <source>
        <strain evidence="1">BV-YZ2020</strain>
    </source>
</reference>
<accession>A0ACB9KNY6</accession>
<evidence type="ECO:0000313" key="1">
    <source>
        <dbReference type="EMBL" id="KAI4298964.1"/>
    </source>
</evidence>
<keyword evidence="2" id="KW-1185">Reference proteome</keyword>
<dbReference type="EMBL" id="CM039438">
    <property type="protein sequence ID" value="KAI4298964.1"/>
    <property type="molecule type" value="Genomic_DNA"/>
</dbReference>
<comment type="caution">
    <text evidence="1">The sequence shown here is derived from an EMBL/GenBank/DDBJ whole genome shotgun (WGS) entry which is preliminary data.</text>
</comment>
<name>A0ACB9KNY6_BAUVA</name>
<dbReference type="Proteomes" id="UP000828941">
    <property type="component" value="Chromosome 13"/>
</dbReference>